<keyword evidence="1" id="KW-0472">Membrane</keyword>
<dbReference type="PANTHER" id="PTHR37488:SF2">
    <property type="entry name" value="DUF1275 DOMAIN-CONTAINING PROTEIN"/>
    <property type="match status" value="1"/>
</dbReference>
<evidence type="ECO:0008006" key="4">
    <source>
        <dbReference type="Google" id="ProtNLM"/>
    </source>
</evidence>
<dbReference type="InterPro" id="IPR010699">
    <property type="entry name" value="DUF1275"/>
</dbReference>
<feature type="transmembrane region" description="Helical" evidence="1">
    <location>
        <begin position="252"/>
        <end position="272"/>
    </location>
</feature>
<reference evidence="2" key="1">
    <citation type="submission" date="2023-03" db="EMBL/GenBank/DDBJ databases">
        <title>Massive genome expansion in bonnet fungi (Mycena s.s.) driven by repeated elements and novel gene families across ecological guilds.</title>
        <authorList>
            <consortium name="Lawrence Berkeley National Laboratory"/>
            <person name="Harder C.B."/>
            <person name="Miyauchi S."/>
            <person name="Viragh M."/>
            <person name="Kuo A."/>
            <person name="Thoen E."/>
            <person name="Andreopoulos B."/>
            <person name="Lu D."/>
            <person name="Skrede I."/>
            <person name="Drula E."/>
            <person name="Henrissat B."/>
            <person name="Morin E."/>
            <person name="Kohler A."/>
            <person name="Barry K."/>
            <person name="LaButti K."/>
            <person name="Morin E."/>
            <person name="Salamov A."/>
            <person name="Lipzen A."/>
            <person name="Mereny Z."/>
            <person name="Hegedus B."/>
            <person name="Baldrian P."/>
            <person name="Stursova M."/>
            <person name="Weitz H."/>
            <person name="Taylor A."/>
            <person name="Grigoriev I.V."/>
            <person name="Nagy L.G."/>
            <person name="Martin F."/>
            <person name="Kauserud H."/>
        </authorList>
    </citation>
    <scope>NUCLEOTIDE SEQUENCE</scope>
    <source>
        <strain evidence="2">CBHHK173m</strain>
    </source>
</reference>
<keyword evidence="1" id="KW-1133">Transmembrane helix</keyword>
<dbReference type="EMBL" id="JARJCN010000024">
    <property type="protein sequence ID" value="KAJ7089225.1"/>
    <property type="molecule type" value="Genomic_DNA"/>
</dbReference>
<dbReference type="Pfam" id="PF06912">
    <property type="entry name" value="DUF1275"/>
    <property type="match status" value="1"/>
</dbReference>
<evidence type="ECO:0000256" key="1">
    <source>
        <dbReference type="SAM" id="Phobius"/>
    </source>
</evidence>
<feature type="transmembrane region" description="Helical" evidence="1">
    <location>
        <begin position="194"/>
        <end position="216"/>
    </location>
</feature>
<feature type="transmembrane region" description="Helical" evidence="1">
    <location>
        <begin position="170"/>
        <end position="188"/>
    </location>
</feature>
<proteinExistence type="predicted"/>
<dbReference type="Proteomes" id="UP001222325">
    <property type="component" value="Unassembled WGS sequence"/>
</dbReference>
<feature type="transmembrane region" description="Helical" evidence="1">
    <location>
        <begin position="228"/>
        <end position="246"/>
    </location>
</feature>
<feature type="transmembrane region" description="Helical" evidence="1">
    <location>
        <begin position="94"/>
        <end position="117"/>
    </location>
</feature>
<keyword evidence="3" id="KW-1185">Reference proteome</keyword>
<organism evidence="2 3">
    <name type="scientific">Mycena belliarum</name>
    <dbReference type="NCBI Taxonomy" id="1033014"/>
    <lineage>
        <taxon>Eukaryota</taxon>
        <taxon>Fungi</taxon>
        <taxon>Dikarya</taxon>
        <taxon>Basidiomycota</taxon>
        <taxon>Agaricomycotina</taxon>
        <taxon>Agaricomycetes</taxon>
        <taxon>Agaricomycetidae</taxon>
        <taxon>Agaricales</taxon>
        <taxon>Marasmiineae</taxon>
        <taxon>Mycenaceae</taxon>
        <taxon>Mycena</taxon>
    </lineage>
</organism>
<dbReference type="AlphaFoldDB" id="A0AAD6XPB0"/>
<dbReference type="PANTHER" id="PTHR37488">
    <property type="entry name" value="DUF1275 DOMAIN-CONTAINING PROTEIN"/>
    <property type="match status" value="1"/>
</dbReference>
<keyword evidence="1" id="KW-0812">Transmembrane</keyword>
<protein>
    <recommendedName>
        <fullName evidence="4">DUF1275 domain protein</fullName>
    </recommendedName>
</protein>
<evidence type="ECO:0000313" key="3">
    <source>
        <dbReference type="Proteomes" id="UP001222325"/>
    </source>
</evidence>
<evidence type="ECO:0000313" key="2">
    <source>
        <dbReference type="EMBL" id="KAJ7089225.1"/>
    </source>
</evidence>
<sequence length="314" mass="33722">MTYRSEPPSDSGPCTPLLRKAQEVELPSRMSLRQYLWSEVDTDYVTAPLMAFCFMTGFIDAISFTAVFVWCGFQTGNFAQIALAFARMTGGHKFGFTLADGQAVVSLIAFNLGAFIGRIGDRVGPQTRAWLFSGTLVQAIFILIAGICIQQSGQDSVAIGRGVPSWTSELTTVGLALMAASLGLQGIMGKRLNTHFSTTVVLTAMWVELVTDPHLFRMRSKVASRDHKVFALVTMFTGAYAARLLVGQFGAAATLGFGAGLRLVVAAAWLFVRGKGEGYSRLWDDEPSLDAFGSEADAFALPPEVPSYGAVSTA</sequence>
<feature type="transmembrane region" description="Helical" evidence="1">
    <location>
        <begin position="49"/>
        <end position="73"/>
    </location>
</feature>
<comment type="caution">
    <text evidence="2">The sequence shown here is derived from an EMBL/GenBank/DDBJ whole genome shotgun (WGS) entry which is preliminary data.</text>
</comment>
<feature type="transmembrane region" description="Helical" evidence="1">
    <location>
        <begin position="129"/>
        <end position="149"/>
    </location>
</feature>
<name>A0AAD6XPB0_9AGAR</name>
<gene>
    <name evidence="2" type="ORF">B0H15DRAFT_908044</name>
</gene>
<accession>A0AAD6XPB0</accession>